<dbReference type="PANTHER" id="PTHR12110:SF48">
    <property type="entry name" value="BLL3656 PROTEIN"/>
    <property type="match status" value="1"/>
</dbReference>
<dbReference type="AlphaFoldDB" id="A0A9X2HHA1"/>
<evidence type="ECO:0000256" key="1">
    <source>
        <dbReference type="ARBA" id="ARBA00023277"/>
    </source>
</evidence>
<dbReference type="PANTHER" id="PTHR12110">
    <property type="entry name" value="HYDROXYPYRUVATE ISOMERASE"/>
    <property type="match status" value="1"/>
</dbReference>
<dbReference type="RefSeq" id="WP_254167374.1">
    <property type="nucleotide sequence ID" value="NZ_JANAFB010000029.1"/>
</dbReference>
<dbReference type="InterPro" id="IPR050312">
    <property type="entry name" value="IolE/XylAMocC-like"/>
</dbReference>
<reference evidence="3" key="1">
    <citation type="submission" date="2022-06" db="EMBL/GenBank/DDBJ databases">
        <title>Rothia sp. isolated from sandalwood seedling.</title>
        <authorList>
            <person name="Tuikhar N."/>
            <person name="Kirdat K."/>
            <person name="Thorat V."/>
            <person name="Swetha P."/>
            <person name="Padma S."/>
            <person name="Sundararaj R."/>
            <person name="Yadav A."/>
        </authorList>
    </citation>
    <scope>NUCLEOTIDE SEQUENCE</scope>
    <source>
        <strain evidence="3">AR01</strain>
    </source>
</reference>
<dbReference type="InterPro" id="IPR013022">
    <property type="entry name" value="Xyl_isomerase-like_TIM-brl"/>
</dbReference>
<accession>A0A9X2HHA1</accession>
<organism evidence="3 4">
    <name type="scientific">Rothia santali</name>
    <dbReference type="NCBI Taxonomy" id="2949643"/>
    <lineage>
        <taxon>Bacteria</taxon>
        <taxon>Bacillati</taxon>
        <taxon>Actinomycetota</taxon>
        <taxon>Actinomycetes</taxon>
        <taxon>Micrococcales</taxon>
        <taxon>Micrococcaceae</taxon>
        <taxon>Rothia</taxon>
    </lineage>
</organism>
<dbReference type="InterPro" id="IPR036237">
    <property type="entry name" value="Xyl_isomerase-like_sf"/>
</dbReference>
<dbReference type="SUPFAM" id="SSF51658">
    <property type="entry name" value="Xylose isomerase-like"/>
    <property type="match status" value="1"/>
</dbReference>
<keyword evidence="4" id="KW-1185">Reference proteome</keyword>
<dbReference type="Proteomes" id="UP001139502">
    <property type="component" value="Unassembled WGS sequence"/>
</dbReference>
<dbReference type="GO" id="GO:0016853">
    <property type="term" value="F:isomerase activity"/>
    <property type="evidence" value="ECO:0007669"/>
    <property type="project" value="UniProtKB-KW"/>
</dbReference>
<gene>
    <name evidence="3" type="ORF">NBM05_11230</name>
</gene>
<dbReference type="Gene3D" id="3.20.20.150">
    <property type="entry name" value="Divalent-metal-dependent TIM barrel enzymes"/>
    <property type="match status" value="1"/>
</dbReference>
<evidence type="ECO:0000259" key="2">
    <source>
        <dbReference type="Pfam" id="PF01261"/>
    </source>
</evidence>
<keyword evidence="1" id="KW-0119">Carbohydrate metabolism</keyword>
<sequence length="297" mass="31634">MSTPRSASPTPPAAAPRLVATCWTSAGTAMPGASPELSPFDALERVRVAAEEGWAGVGFGQDDLRRVRETIGFPALRERIEAAGLEHVEVELCSGWWEEDATWRETWELLLDAAEALGAAFVKAGTAFGEPVADVGPLVGPFRRLAEEAAARGTRVALEPLPFAMVASVPQGAELVRRAGHPAGGLVVDFWHVFRAGTTLAELERCLAPGDVFGVELCDADAEPAAGATLFEDTRDHRRLIGAGDQDVAGFVATMRRVGFEGPWGVEILSREHRRLPLREALTAARDSALPVLRGAA</sequence>
<protein>
    <submittedName>
        <fullName evidence="3">Sugar phosphate isomerase/epimerase</fullName>
    </submittedName>
</protein>
<name>A0A9X2HHA1_9MICC</name>
<keyword evidence="3" id="KW-0413">Isomerase</keyword>
<proteinExistence type="predicted"/>
<evidence type="ECO:0000313" key="4">
    <source>
        <dbReference type="Proteomes" id="UP001139502"/>
    </source>
</evidence>
<comment type="caution">
    <text evidence="3">The sequence shown here is derived from an EMBL/GenBank/DDBJ whole genome shotgun (WGS) entry which is preliminary data.</text>
</comment>
<evidence type="ECO:0000313" key="3">
    <source>
        <dbReference type="EMBL" id="MCP3426557.1"/>
    </source>
</evidence>
<feature type="domain" description="Xylose isomerase-like TIM barrel" evidence="2">
    <location>
        <begin position="47"/>
        <end position="283"/>
    </location>
</feature>
<dbReference type="EMBL" id="JANAFB010000029">
    <property type="protein sequence ID" value="MCP3426557.1"/>
    <property type="molecule type" value="Genomic_DNA"/>
</dbReference>
<dbReference type="Pfam" id="PF01261">
    <property type="entry name" value="AP_endonuc_2"/>
    <property type="match status" value="1"/>
</dbReference>